<organism evidence="1 2">
    <name type="scientific">Sphaerobolus stellatus (strain SS14)</name>
    <dbReference type="NCBI Taxonomy" id="990650"/>
    <lineage>
        <taxon>Eukaryota</taxon>
        <taxon>Fungi</taxon>
        <taxon>Dikarya</taxon>
        <taxon>Basidiomycota</taxon>
        <taxon>Agaricomycotina</taxon>
        <taxon>Agaricomycetes</taxon>
        <taxon>Phallomycetidae</taxon>
        <taxon>Geastrales</taxon>
        <taxon>Sphaerobolaceae</taxon>
        <taxon>Sphaerobolus</taxon>
    </lineage>
</organism>
<dbReference type="AlphaFoldDB" id="A0A0C9VUY2"/>
<accession>A0A0C9VUY2</accession>
<dbReference type="Proteomes" id="UP000054279">
    <property type="component" value="Unassembled WGS sequence"/>
</dbReference>
<sequence>MPVMLPVPQPGVATFEPAQLNKLSNEWGGNDSNSTLLSLPPTENHGLELFWDAEGGVYVNETDESEQLEERLDGILSVSSQGNWFPYDSKVMFILDLMNNLPRL</sequence>
<keyword evidence="2" id="KW-1185">Reference proteome</keyword>
<evidence type="ECO:0000313" key="1">
    <source>
        <dbReference type="EMBL" id="KIJ42360.1"/>
    </source>
</evidence>
<name>A0A0C9VUY2_SPHS4</name>
<reference evidence="1 2" key="1">
    <citation type="submission" date="2014-06" db="EMBL/GenBank/DDBJ databases">
        <title>Evolutionary Origins and Diversification of the Mycorrhizal Mutualists.</title>
        <authorList>
            <consortium name="DOE Joint Genome Institute"/>
            <consortium name="Mycorrhizal Genomics Consortium"/>
            <person name="Kohler A."/>
            <person name="Kuo A."/>
            <person name="Nagy L.G."/>
            <person name="Floudas D."/>
            <person name="Copeland A."/>
            <person name="Barry K.W."/>
            <person name="Cichocki N."/>
            <person name="Veneault-Fourrey C."/>
            <person name="LaButti K."/>
            <person name="Lindquist E.A."/>
            <person name="Lipzen A."/>
            <person name="Lundell T."/>
            <person name="Morin E."/>
            <person name="Murat C."/>
            <person name="Riley R."/>
            <person name="Ohm R."/>
            <person name="Sun H."/>
            <person name="Tunlid A."/>
            <person name="Henrissat B."/>
            <person name="Grigoriev I.V."/>
            <person name="Hibbett D.S."/>
            <person name="Martin F."/>
        </authorList>
    </citation>
    <scope>NUCLEOTIDE SEQUENCE [LARGE SCALE GENOMIC DNA]</scope>
    <source>
        <strain evidence="1 2">SS14</strain>
    </source>
</reference>
<gene>
    <name evidence="1" type="ORF">M422DRAFT_254435</name>
</gene>
<dbReference type="HOGENOM" id="CLU_2251782_0_0_1"/>
<proteinExistence type="predicted"/>
<dbReference type="EMBL" id="KN837130">
    <property type="protein sequence ID" value="KIJ42360.1"/>
    <property type="molecule type" value="Genomic_DNA"/>
</dbReference>
<evidence type="ECO:0000313" key="2">
    <source>
        <dbReference type="Proteomes" id="UP000054279"/>
    </source>
</evidence>
<protein>
    <submittedName>
        <fullName evidence="1">Uncharacterized protein</fullName>
    </submittedName>
</protein>